<dbReference type="SUPFAM" id="SSF102114">
    <property type="entry name" value="Radical SAM enzymes"/>
    <property type="match status" value="1"/>
</dbReference>
<keyword evidence="6" id="KW-0411">Iron-sulfur</keyword>
<dbReference type="GO" id="GO:0044689">
    <property type="term" value="F:7,8-didemethyl-8-hydroxy-5-deazariboflavin synthase activity"/>
    <property type="evidence" value="ECO:0007669"/>
    <property type="project" value="TreeGrafter"/>
</dbReference>
<gene>
    <name evidence="8" type="ORF">METZ01_LOCUS243390</name>
</gene>
<feature type="non-terminal residue" evidence="8">
    <location>
        <position position="172"/>
    </location>
</feature>
<keyword evidence="3" id="KW-0949">S-adenosyl-L-methionine</keyword>
<evidence type="ECO:0000256" key="5">
    <source>
        <dbReference type="ARBA" id="ARBA00023004"/>
    </source>
</evidence>
<sequence length="172" mass="18925">MTSIADIKAWPDRRPSRDQALSLATVTDLAGLQKVASELRDRSHGRMVSYSRKVFIPLTQLCRDVCHYCTFAHPPRKGQPAYMTPDEVLAVARSGAEAGCKEALFTLGDKPELRYRVAREELAKLGHDSTISYLRAMALLVFEETGLLPHLNPGVMSEAELASLRAVSVSQG</sequence>
<proteinExistence type="predicted"/>
<keyword evidence="4" id="KW-0479">Metal-binding</keyword>
<evidence type="ECO:0000256" key="4">
    <source>
        <dbReference type="ARBA" id="ARBA00022723"/>
    </source>
</evidence>
<dbReference type="Gene3D" id="3.20.20.70">
    <property type="entry name" value="Aldolase class I"/>
    <property type="match status" value="1"/>
</dbReference>
<dbReference type="PANTHER" id="PTHR43076:SF15">
    <property type="entry name" value="7,8-DIDEMETHYL-8-HYDROXY-5-DEAZARIBOFLAVIN SYNTHASE"/>
    <property type="match status" value="1"/>
</dbReference>
<evidence type="ECO:0000256" key="2">
    <source>
        <dbReference type="ARBA" id="ARBA00022485"/>
    </source>
</evidence>
<organism evidence="8">
    <name type="scientific">marine metagenome</name>
    <dbReference type="NCBI Taxonomy" id="408172"/>
    <lineage>
        <taxon>unclassified sequences</taxon>
        <taxon>metagenomes</taxon>
        <taxon>ecological metagenomes</taxon>
    </lineage>
</organism>
<evidence type="ECO:0000256" key="3">
    <source>
        <dbReference type="ARBA" id="ARBA00022691"/>
    </source>
</evidence>
<accession>A0A382HT44</accession>
<dbReference type="GO" id="GO:0051539">
    <property type="term" value="F:4 iron, 4 sulfur cluster binding"/>
    <property type="evidence" value="ECO:0007669"/>
    <property type="project" value="UniProtKB-KW"/>
</dbReference>
<keyword evidence="5" id="KW-0408">Iron</keyword>
<reference evidence="8" key="1">
    <citation type="submission" date="2018-05" db="EMBL/GenBank/DDBJ databases">
        <authorList>
            <person name="Lanie J.A."/>
            <person name="Ng W.-L."/>
            <person name="Kazmierczak K.M."/>
            <person name="Andrzejewski T.M."/>
            <person name="Davidsen T.M."/>
            <person name="Wayne K.J."/>
            <person name="Tettelin H."/>
            <person name="Glass J.I."/>
            <person name="Rusch D."/>
            <person name="Podicherti R."/>
            <person name="Tsui H.-C.T."/>
            <person name="Winkler M.E."/>
        </authorList>
    </citation>
    <scope>NUCLEOTIDE SEQUENCE</scope>
</reference>
<evidence type="ECO:0000256" key="6">
    <source>
        <dbReference type="ARBA" id="ARBA00023014"/>
    </source>
</evidence>
<dbReference type="PANTHER" id="PTHR43076">
    <property type="entry name" value="FO SYNTHASE (COFH)"/>
    <property type="match status" value="1"/>
</dbReference>
<comment type="cofactor">
    <cofactor evidence="1">
        <name>[4Fe-4S] cluster</name>
        <dbReference type="ChEBI" id="CHEBI:49883"/>
    </cofactor>
</comment>
<dbReference type="Pfam" id="PF04055">
    <property type="entry name" value="Radical_SAM"/>
    <property type="match status" value="1"/>
</dbReference>
<evidence type="ECO:0000256" key="1">
    <source>
        <dbReference type="ARBA" id="ARBA00001966"/>
    </source>
</evidence>
<dbReference type="GO" id="GO:0046872">
    <property type="term" value="F:metal ion binding"/>
    <property type="evidence" value="ECO:0007669"/>
    <property type="project" value="UniProtKB-KW"/>
</dbReference>
<dbReference type="AlphaFoldDB" id="A0A382HT44"/>
<evidence type="ECO:0000313" key="8">
    <source>
        <dbReference type="EMBL" id="SVB90536.1"/>
    </source>
</evidence>
<dbReference type="SFLD" id="SFLDS00029">
    <property type="entry name" value="Radical_SAM"/>
    <property type="match status" value="1"/>
</dbReference>
<dbReference type="InterPro" id="IPR013785">
    <property type="entry name" value="Aldolase_TIM"/>
</dbReference>
<dbReference type="InterPro" id="IPR034405">
    <property type="entry name" value="F420"/>
</dbReference>
<dbReference type="InterPro" id="IPR058240">
    <property type="entry name" value="rSAM_sf"/>
</dbReference>
<feature type="domain" description="Radical SAM core" evidence="7">
    <location>
        <begin position="56"/>
        <end position="127"/>
    </location>
</feature>
<keyword evidence="2" id="KW-0004">4Fe-4S</keyword>
<dbReference type="InterPro" id="IPR007197">
    <property type="entry name" value="rSAM"/>
</dbReference>
<protein>
    <recommendedName>
        <fullName evidence="7">Radical SAM core domain-containing protein</fullName>
    </recommendedName>
</protein>
<evidence type="ECO:0000259" key="7">
    <source>
        <dbReference type="Pfam" id="PF04055"/>
    </source>
</evidence>
<dbReference type="EMBL" id="UINC01063178">
    <property type="protein sequence ID" value="SVB90536.1"/>
    <property type="molecule type" value="Genomic_DNA"/>
</dbReference>
<name>A0A382HT44_9ZZZZ</name>